<protein>
    <submittedName>
        <fullName evidence="1">Uncharacterized protein</fullName>
    </submittedName>
</protein>
<reference evidence="1 2" key="1">
    <citation type="journal article" date="2019" name="Int. J. Syst. Evol. Microbiol.">
        <title>The Global Catalogue of Microorganisms (GCM) 10K type strain sequencing project: providing services to taxonomists for standard genome sequencing and annotation.</title>
        <authorList>
            <consortium name="The Broad Institute Genomics Platform"/>
            <consortium name="The Broad Institute Genome Sequencing Center for Infectious Disease"/>
            <person name="Wu L."/>
            <person name="Ma J."/>
        </authorList>
    </citation>
    <scope>NUCLEOTIDE SEQUENCE [LARGE SCALE GENOMIC DNA]</scope>
    <source>
        <strain evidence="1 2">JCM 10303</strain>
    </source>
</reference>
<evidence type="ECO:0000313" key="1">
    <source>
        <dbReference type="EMBL" id="GAA0557486.1"/>
    </source>
</evidence>
<dbReference type="RefSeq" id="WP_009950312.1">
    <property type="nucleotide sequence ID" value="NZ_BAAAGS010000074.1"/>
</dbReference>
<dbReference type="Proteomes" id="UP001500729">
    <property type="component" value="Unassembled WGS sequence"/>
</dbReference>
<sequence length="82" mass="8989">MVSTVGDLNRFFGALLAGRLLPREQQRQMWGMGGAIFGSRPRRSSSAVRDREWSRYRTSATFALCKCSALGVTSGMSGGETR</sequence>
<accession>A0ABN1E225</accession>
<evidence type="ECO:0000313" key="2">
    <source>
        <dbReference type="Proteomes" id="UP001500729"/>
    </source>
</evidence>
<dbReference type="InterPro" id="IPR012338">
    <property type="entry name" value="Beta-lactam/transpept-like"/>
</dbReference>
<name>A0ABN1E225_SACER</name>
<proteinExistence type="predicted"/>
<organism evidence="1 2">
    <name type="scientific">Saccharopolyspora erythraea</name>
    <name type="common">Streptomyces erythraeus</name>
    <dbReference type="NCBI Taxonomy" id="1836"/>
    <lineage>
        <taxon>Bacteria</taxon>
        <taxon>Bacillati</taxon>
        <taxon>Actinomycetota</taxon>
        <taxon>Actinomycetes</taxon>
        <taxon>Pseudonocardiales</taxon>
        <taxon>Pseudonocardiaceae</taxon>
        <taxon>Saccharopolyspora</taxon>
    </lineage>
</organism>
<comment type="caution">
    <text evidence="1">The sequence shown here is derived from an EMBL/GenBank/DDBJ whole genome shotgun (WGS) entry which is preliminary data.</text>
</comment>
<dbReference type="Gene3D" id="3.40.710.10">
    <property type="entry name" value="DD-peptidase/beta-lactamase superfamily"/>
    <property type="match status" value="1"/>
</dbReference>
<dbReference type="EMBL" id="BAAAGS010000074">
    <property type="protein sequence ID" value="GAA0557486.1"/>
    <property type="molecule type" value="Genomic_DNA"/>
</dbReference>
<dbReference type="SUPFAM" id="SSF56601">
    <property type="entry name" value="beta-lactamase/transpeptidase-like"/>
    <property type="match status" value="1"/>
</dbReference>
<keyword evidence="2" id="KW-1185">Reference proteome</keyword>
<gene>
    <name evidence="1" type="ORF">GCM10009533_63830</name>
</gene>